<dbReference type="Pfam" id="PF04180">
    <property type="entry name" value="LTV"/>
    <property type="match status" value="1"/>
</dbReference>
<evidence type="ECO:0008006" key="5">
    <source>
        <dbReference type="Google" id="ProtNLM"/>
    </source>
</evidence>
<name>A0ABR3J8M4_9AGAR</name>
<accession>A0ABR3J8M4</accession>
<feature type="region of interest" description="Disordered" evidence="2">
    <location>
        <begin position="202"/>
        <end position="301"/>
    </location>
</feature>
<feature type="compositionally biased region" description="Low complexity" evidence="2">
    <location>
        <begin position="290"/>
        <end position="300"/>
    </location>
</feature>
<feature type="compositionally biased region" description="Basic and acidic residues" evidence="2">
    <location>
        <begin position="438"/>
        <end position="458"/>
    </location>
</feature>
<feature type="region of interest" description="Disordered" evidence="2">
    <location>
        <begin position="1"/>
        <end position="26"/>
    </location>
</feature>
<keyword evidence="4" id="KW-1185">Reference proteome</keyword>
<gene>
    <name evidence="3" type="ORF">HGRIS_008499</name>
</gene>
<feature type="region of interest" description="Disordered" evidence="2">
    <location>
        <begin position="435"/>
        <end position="561"/>
    </location>
</feature>
<dbReference type="InterPro" id="IPR007307">
    <property type="entry name" value="Ltv1"/>
</dbReference>
<feature type="compositionally biased region" description="Basic and acidic residues" evidence="2">
    <location>
        <begin position="202"/>
        <end position="214"/>
    </location>
</feature>
<evidence type="ECO:0000256" key="2">
    <source>
        <dbReference type="SAM" id="MobiDB-lite"/>
    </source>
</evidence>
<proteinExistence type="inferred from homology"/>
<evidence type="ECO:0000313" key="3">
    <source>
        <dbReference type="EMBL" id="KAL0951838.1"/>
    </source>
</evidence>
<dbReference type="EMBL" id="JASNQZ010000011">
    <property type="protein sequence ID" value="KAL0951838.1"/>
    <property type="molecule type" value="Genomic_DNA"/>
</dbReference>
<dbReference type="Proteomes" id="UP001556367">
    <property type="component" value="Unassembled WGS sequence"/>
</dbReference>
<sequence length="561" mass="63678">MAPKSKSLFRQPGAQHFQLVHRSQRDPLIHDPEASQHVLKPVERENVKKGKTRTELEDQLPASVIAHDREARVGEAALYGIYFDDTEYDYMQHLRPIGVKEDGVESILIEAPSTSKGKGKQTSRDTGLSLRDLPPDVLPPTTELPRNYEAQEHIPSSISGFQPDMDPHLRQVLEALEDDAFVDDDLEEDFFGELVNEGERRYDEEVEFEFREEGVESGGEEGQNEGQNEEEQGWEARFAQFKKAQREREDDGDGSVDFASEGGDTIGRMPEFSVVGGKGKRRRKGTSDASGYSMSSSSMYRTETLQTLDEQFDQMVLKEYNEDEDDDHDDHSDISDTDSAPELITSRSDFDSMMDDFLTNYEVLGRKVKPKLEGDTGAEKLEHLRRAMGLDERVRVADGGESDDDDDAILAAFVGTTDDKKDRWDCETILTTYSNLENHPRLIRARDPKAVPRIRLDPRTGLPTVEEDSKPKPSKQKARSKLPDSESTSDEGDDHDAPLRQTVTRPRNETPEEKRARKAEVKADRQTRRADKKATKEQFANEFKSQKRTVVNKEKPKMRKL</sequence>
<feature type="compositionally biased region" description="Acidic residues" evidence="2">
    <location>
        <begin position="218"/>
        <end position="233"/>
    </location>
</feature>
<feature type="region of interest" description="Disordered" evidence="2">
    <location>
        <begin position="110"/>
        <end position="143"/>
    </location>
</feature>
<dbReference type="PANTHER" id="PTHR21531:SF0">
    <property type="entry name" value="PROTEIN LTV1 HOMOLOG"/>
    <property type="match status" value="1"/>
</dbReference>
<comment type="caution">
    <text evidence="3">The sequence shown here is derived from an EMBL/GenBank/DDBJ whole genome shotgun (WGS) entry which is preliminary data.</text>
</comment>
<feature type="compositionally biased region" description="Basic and acidic residues" evidence="2">
    <location>
        <begin position="506"/>
        <end position="536"/>
    </location>
</feature>
<reference evidence="4" key="1">
    <citation type="submission" date="2024-06" db="EMBL/GenBank/DDBJ databases">
        <title>Multi-omics analyses provide insights into the biosynthesis of the anticancer antibiotic pleurotin in Hohenbuehelia grisea.</title>
        <authorList>
            <person name="Weaver J.A."/>
            <person name="Alberti F."/>
        </authorList>
    </citation>
    <scope>NUCLEOTIDE SEQUENCE [LARGE SCALE GENOMIC DNA]</scope>
    <source>
        <strain evidence="4">T-177</strain>
    </source>
</reference>
<feature type="region of interest" description="Disordered" evidence="2">
    <location>
        <begin position="316"/>
        <end position="346"/>
    </location>
</feature>
<organism evidence="3 4">
    <name type="scientific">Hohenbuehelia grisea</name>
    <dbReference type="NCBI Taxonomy" id="104357"/>
    <lineage>
        <taxon>Eukaryota</taxon>
        <taxon>Fungi</taxon>
        <taxon>Dikarya</taxon>
        <taxon>Basidiomycota</taxon>
        <taxon>Agaricomycotina</taxon>
        <taxon>Agaricomycetes</taxon>
        <taxon>Agaricomycetidae</taxon>
        <taxon>Agaricales</taxon>
        <taxon>Pleurotineae</taxon>
        <taxon>Pleurotaceae</taxon>
        <taxon>Hohenbuehelia</taxon>
    </lineage>
</organism>
<comment type="similarity">
    <text evidence="1">Belongs to the LTV1 family.</text>
</comment>
<evidence type="ECO:0000256" key="1">
    <source>
        <dbReference type="ARBA" id="ARBA00009078"/>
    </source>
</evidence>
<protein>
    <recommendedName>
        <fullName evidence="5">Low temperature viability protein</fullName>
    </recommendedName>
</protein>
<evidence type="ECO:0000313" key="4">
    <source>
        <dbReference type="Proteomes" id="UP001556367"/>
    </source>
</evidence>
<dbReference type="PANTHER" id="PTHR21531">
    <property type="entry name" value="LOW-TEMPERATURE VIABILITY PROTEIN LTV1-RELATED"/>
    <property type="match status" value="1"/>
</dbReference>